<keyword evidence="3 5" id="KW-1133">Transmembrane helix</keyword>
<dbReference type="Pfam" id="PF09335">
    <property type="entry name" value="VTT_dom"/>
    <property type="match status" value="1"/>
</dbReference>
<protein>
    <recommendedName>
        <fullName evidence="6">VTT domain-containing protein</fullName>
    </recommendedName>
</protein>
<keyword evidence="4 5" id="KW-0472">Membrane</keyword>
<evidence type="ECO:0000256" key="5">
    <source>
        <dbReference type="SAM" id="Phobius"/>
    </source>
</evidence>
<feature type="transmembrane region" description="Helical" evidence="5">
    <location>
        <begin position="125"/>
        <end position="145"/>
    </location>
</feature>
<dbReference type="EMBL" id="BTGU01000003">
    <property type="protein sequence ID" value="GMN30538.1"/>
    <property type="molecule type" value="Genomic_DNA"/>
</dbReference>
<evidence type="ECO:0000256" key="2">
    <source>
        <dbReference type="ARBA" id="ARBA00022692"/>
    </source>
</evidence>
<name>A0AA87ZPL3_FICCA</name>
<reference evidence="7" key="1">
    <citation type="submission" date="2023-07" db="EMBL/GenBank/DDBJ databases">
        <title>draft genome sequence of fig (Ficus carica).</title>
        <authorList>
            <person name="Takahashi T."/>
            <person name="Nishimura K."/>
        </authorList>
    </citation>
    <scope>NUCLEOTIDE SEQUENCE</scope>
</reference>
<keyword evidence="2 5" id="KW-0812">Transmembrane</keyword>
<gene>
    <name evidence="7" type="ORF">TIFTF001_002837</name>
</gene>
<evidence type="ECO:0000256" key="3">
    <source>
        <dbReference type="ARBA" id="ARBA00022989"/>
    </source>
</evidence>
<dbReference type="InterPro" id="IPR032816">
    <property type="entry name" value="VTT_dom"/>
</dbReference>
<sequence>MPSSDYSFLKLPRTLEDLQILRDNLESYTSDYTAQVLVGYCMVYIFMQTFMIPGTVFMSLLAGSLFGVFRGVALVVFAATAGASSCYFLSKLIGRPLVFLLWPDKLRFFQAQVAKRRERLLNYMLFLRLTPTLPNTFINFASPIVDVPYHIFFLGTLIGLIPAAYITVRAGLALGQLQSIGQVVELHATRPWWCTWTRILSAAISIMAAWLHGSDMQDGLSAPFYGGGRGRDMEDVMWCLISLVGIRQELKFVNV</sequence>
<dbReference type="PANTHER" id="PTHR43220:SF7">
    <property type="entry name" value="SNARE ASSOCIATED GOLGI PROTEIN FAMILY"/>
    <property type="match status" value="1"/>
</dbReference>
<dbReference type="AlphaFoldDB" id="A0AA87ZPL3"/>
<evidence type="ECO:0000259" key="6">
    <source>
        <dbReference type="Pfam" id="PF09335"/>
    </source>
</evidence>
<feature type="transmembrane region" description="Helical" evidence="5">
    <location>
        <begin position="151"/>
        <end position="172"/>
    </location>
</feature>
<comment type="subcellular location">
    <subcellularLocation>
        <location evidence="1">Membrane</location>
        <topology evidence="1">Multi-pass membrane protein</topology>
    </subcellularLocation>
</comment>
<evidence type="ECO:0000313" key="7">
    <source>
        <dbReference type="EMBL" id="GMN30538.1"/>
    </source>
</evidence>
<accession>A0AA87ZPL3</accession>
<proteinExistence type="predicted"/>
<feature type="domain" description="VTT" evidence="6">
    <location>
        <begin position="52"/>
        <end position="171"/>
    </location>
</feature>
<keyword evidence="8" id="KW-1185">Reference proteome</keyword>
<comment type="caution">
    <text evidence="7">The sequence shown here is derived from an EMBL/GenBank/DDBJ whole genome shotgun (WGS) entry which is preliminary data.</text>
</comment>
<evidence type="ECO:0000256" key="1">
    <source>
        <dbReference type="ARBA" id="ARBA00004141"/>
    </source>
</evidence>
<dbReference type="GO" id="GO:0000045">
    <property type="term" value="P:autophagosome assembly"/>
    <property type="evidence" value="ECO:0007669"/>
    <property type="project" value="TreeGrafter"/>
</dbReference>
<organism evidence="7 8">
    <name type="scientific">Ficus carica</name>
    <name type="common">Common fig</name>
    <dbReference type="NCBI Taxonomy" id="3494"/>
    <lineage>
        <taxon>Eukaryota</taxon>
        <taxon>Viridiplantae</taxon>
        <taxon>Streptophyta</taxon>
        <taxon>Embryophyta</taxon>
        <taxon>Tracheophyta</taxon>
        <taxon>Spermatophyta</taxon>
        <taxon>Magnoliopsida</taxon>
        <taxon>eudicotyledons</taxon>
        <taxon>Gunneridae</taxon>
        <taxon>Pentapetalae</taxon>
        <taxon>rosids</taxon>
        <taxon>fabids</taxon>
        <taxon>Rosales</taxon>
        <taxon>Moraceae</taxon>
        <taxon>Ficeae</taxon>
        <taxon>Ficus</taxon>
    </lineage>
</organism>
<dbReference type="GO" id="GO:0016020">
    <property type="term" value="C:membrane"/>
    <property type="evidence" value="ECO:0007669"/>
    <property type="project" value="UniProtKB-SubCell"/>
</dbReference>
<feature type="transmembrane region" description="Helical" evidence="5">
    <location>
        <begin position="37"/>
        <end position="62"/>
    </location>
</feature>
<evidence type="ECO:0000256" key="4">
    <source>
        <dbReference type="ARBA" id="ARBA00023136"/>
    </source>
</evidence>
<dbReference type="Proteomes" id="UP001187192">
    <property type="component" value="Unassembled WGS sequence"/>
</dbReference>
<feature type="transmembrane region" description="Helical" evidence="5">
    <location>
        <begin position="68"/>
        <end position="89"/>
    </location>
</feature>
<evidence type="ECO:0000313" key="8">
    <source>
        <dbReference type="Proteomes" id="UP001187192"/>
    </source>
</evidence>
<dbReference type="InterPro" id="IPR045014">
    <property type="entry name" value="TM41A/B"/>
</dbReference>
<dbReference type="PANTHER" id="PTHR43220">
    <property type="match status" value="1"/>
</dbReference>